<organism evidence="13 14">
    <name type="scientific">Thermosporothrix hazakensis</name>
    <dbReference type="NCBI Taxonomy" id="644383"/>
    <lineage>
        <taxon>Bacteria</taxon>
        <taxon>Bacillati</taxon>
        <taxon>Chloroflexota</taxon>
        <taxon>Ktedonobacteria</taxon>
        <taxon>Ktedonobacterales</taxon>
        <taxon>Thermosporotrichaceae</taxon>
        <taxon>Thermosporothrix</taxon>
    </lineage>
</organism>
<dbReference type="PRINTS" id="PR00131">
    <property type="entry name" value="GLHYDRLASE1"/>
</dbReference>
<evidence type="ECO:0000256" key="2">
    <source>
        <dbReference type="ARBA" id="ARBA00010838"/>
    </source>
</evidence>
<keyword evidence="7 12" id="KW-0326">Glycosidase</keyword>
<dbReference type="EC" id="3.2.1.21" evidence="3 12"/>
<feature type="binding site" evidence="10">
    <location>
        <position position="34"/>
    </location>
    <ligand>
        <name>substrate</name>
    </ligand>
</feature>
<evidence type="ECO:0000256" key="4">
    <source>
        <dbReference type="ARBA" id="ARBA00022801"/>
    </source>
</evidence>
<keyword evidence="8" id="KW-0624">Polysaccharide degradation</keyword>
<evidence type="ECO:0000313" key="13">
    <source>
        <dbReference type="EMBL" id="PZW29434.1"/>
    </source>
</evidence>
<dbReference type="GO" id="GO:0005829">
    <property type="term" value="C:cytosol"/>
    <property type="evidence" value="ECO:0007669"/>
    <property type="project" value="TreeGrafter"/>
</dbReference>
<dbReference type="OrthoDB" id="9765195at2"/>
<comment type="similarity">
    <text evidence="2 12">Belongs to the glycosyl hydrolase 1 family.</text>
</comment>
<accession>A0A326UAA6</accession>
<proteinExistence type="inferred from homology"/>
<dbReference type="FunFam" id="3.20.20.80:FF:000004">
    <property type="entry name" value="Beta-glucosidase 6-phospho-beta-glucosidase"/>
    <property type="match status" value="1"/>
</dbReference>
<dbReference type="SUPFAM" id="SSF51445">
    <property type="entry name" value="(Trans)glycosidases"/>
    <property type="match status" value="1"/>
</dbReference>
<dbReference type="Gene3D" id="3.20.20.80">
    <property type="entry name" value="Glycosidases"/>
    <property type="match status" value="1"/>
</dbReference>
<dbReference type="GO" id="GO:0030245">
    <property type="term" value="P:cellulose catabolic process"/>
    <property type="evidence" value="ECO:0007669"/>
    <property type="project" value="UniProtKB-KW"/>
</dbReference>
<dbReference type="PANTHER" id="PTHR10353">
    <property type="entry name" value="GLYCOSYL HYDROLASE"/>
    <property type="match status" value="1"/>
</dbReference>
<evidence type="ECO:0000256" key="5">
    <source>
        <dbReference type="ARBA" id="ARBA00023001"/>
    </source>
</evidence>
<feature type="binding site" evidence="10">
    <location>
        <position position="308"/>
    </location>
    <ligand>
        <name>substrate</name>
    </ligand>
</feature>
<dbReference type="Proteomes" id="UP000248806">
    <property type="component" value="Unassembled WGS sequence"/>
</dbReference>
<feature type="active site" description="Proton donor" evidence="9">
    <location>
        <position position="180"/>
    </location>
</feature>
<feature type="binding site" evidence="10">
    <location>
        <begin position="421"/>
        <end position="422"/>
    </location>
    <ligand>
        <name>substrate</name>
    </ligand>
</feature>
<feature type="active site" description="Nucleophile" evidence="9 11">
    <location>
        <position position="367"/>
    </location>
</feature>
<evidence type="ECO:0000256" key="10">
    <source>
        <dbReference type="PIRSR" id="PIRSR617736-2"/>
    </source>
</evidence>
<reference evidence="13 14" key="1">
    <citation type="submission" date="2018-06" db="EMBL/GenBank/DDBJ databases">
        <title>Genomic Encyclopedia of Archaeal and Bacterial Type Strains, Phase II (KMG-II): from individual species to whole genera.</title>
        <authorList>
            <person name="Goeker M."/>
        </authorList>
    </citation>
    <scope>NUCLEOTIDE SEQUENCE [LARGE SCALE GENOMIC DNA]</scope>
    <source>
        <strain evidence="13 14">ATCC BAA-1881</strain>
    </source>
</reference>
<evidence type="ECO:0000313" key="14">
    <source>
        <dbReference type="Proteomes" id="UP000248806"/>
    </source>
</evidence>
<dbReference type="RefSeq" id="WP_111322813.1">
    <property type="nucleotide sequence ID" value="NZ_BIFX01000001.1"/>
</dbReference>
<evidence type="ECO:0000256" key="6">
    <source>
        <dbReference type="ARBA" id="ARBA00023277"/>
    </source>
</evidence>
<feature type="binding site" evidence="10">
    <location>
        <position position="135"/>
    </location>
    <ligand>
        <name>substrate</name>
    </ligand>
</feature>
<sequence length="465" mass="52386">MSTTRNILLTETERSLAASFPASFHWGAATASYQIEGATREDGRGPSIWDAFSETPGKVYQGHTGEVAADHYHRMAEDVALMAKLGLDSYRFSIAWPRILPKGTGAINEKGLDFYDRLVDALLAHQIQPYVTLYHWDLPLTLHQRGGWLSRETAFAFADYAEIVARRLGDRVKHWITLNEPWCSAYLGYAVGVHAPGMQDRQAAVNAGHHLLLAHGLAVPRVRAASPDCKLGLALNLGPRYPGDDRPETARDLDRADMFANRWLLDPLYRGSYPAQLFELMELDAPPIEEGDLTIISTPIDFLGLNYYTRAVVYGQEQPPHPDACKESNPADATYTAMQWEIFPQGLRDMLVRLHQEYHIPSLYITENGAAFNDTWNGGETISDPGRVSYLRDHIAAVADAIRDGAPVDGYFVWSLMDNFEWAYGYDKRFGIVYVDYESQQRVIKESGRWYAQHIAAFHDIHRPL</sequence>
<name>A0A326UAA6_THEHA</name>
<protein>
    <recommendedName>
        <fullName evidence="3 12">Beta-glucosidase</fullName>
        <ecNumber evidence="3 12">3.2.1.21</ecNumber>
    </recommendedName>
</protein>
<comment type="catalytic activity">
    <reaction evidence="1 12">
        <text>Hydrolysis of terminal, non-reducing beta-D-glucosyl residues with release of beta-D-glucose.</text>
        <dbReference type="EC" id="3.2.1.21"/>
    </reaction>
</comment>
<evidence type="ECO:0000256" key="7">
    <source>
        <dbReference type="ARBA" id="ARBA00023295"/>
    </source>
</evidence>
<feature type="binding site" evidence="10">
    <location>
        <position position="414"/>
    </location>
    <ligand>
        <name>substrate</name>
    </ligand>
</feature>
<evidence type="ECO:0000256" key="12">
    <source>
        <dbReference type="RuleBase" id="RU361175"/>
    </source>
</evidence>
<dbReference type="InterPro" id="IPR017853">
    <property type="entry name" value="GH"/>
</dbReference>
<dbReference type="NCBIfam" id="TIGR03356">
    <property type="entry name" value="BGL"/>
    <property type="match status" value="1"/>
</dbReference>
<dbReference type="AlphaFoldDB" id="A0A326UAA6"/>
<dbReference type="InterPro" id="IPR018120">
    <property type="entry name" value="Glyco_hydro_1_AS"/>
</dbReference>
<dbReference type="PANTHER" id="PTHR10353:SF36">
    <property type="entry name" value="LP05116P"/>
    <property type="match status" value="1"/>
</dbReference>
<comment type="caution">
    <text evidence="13">The sequence shown here is derived from an EMBL/GenBank/DDBJ whole genome shotgun (WGS) entry which is preliminary data.</text>
</comment>
<dbReference type="PROSITE" id="PS00572">
    <property type="entry name" value="GLYCOSYL_HYDROL_F1_1"/>
    <property type="match status" value="1"/>
</dbReference>
<keyword evidence="5" id="KW-0136">Cellulose degradation</keyword>
<evidence type="ECO:0000256" key="1">
    <source>
        <dbReference type="ARBA" id="ARBA00000448"/>
    </source>
</evidence>
<evidence type="ECO:0000256" key="9">
    <source>
        <dbReference type="PIRSR" id="PIRSR617736-1"/>
    </source>
</evidence>
<dbReference type="Pfam" id="PF00232">
    <property type="entry name" value="Glyco_hydro_1"/>
    <property type="match status" value="1"/>
</dbReference>
<gene>
    <name evidence="13" type="ORF">EI42_02728</name>
</gene>
<keyword evidence="14" id="KW-1185">Reference proteome</keyword>
<dbReference type="InterPro" id="IPR001360">
    <property type="entry name" value="Glyco_hydro_1"/>
</dbReference>
<dbReference type="EMBL" id="QKUF01000008">
    <property type="protein sequence ID" value="PZW29434.1"/>
    <property type="molecule type" value="Genomic_DNA"/>
</dbReference>
<evidence type="ECO:0000256" key="3">
    <source>
        <dbReference type="ARBA" id="ARBA00012744"/>
    </source>
</evidence>
<evidence type="ECO:0000256" key="8">
    <source>
        <dbReference type="ARBA" id="ARBA00023326"/>
    </source>
</evidence>
<feature type="binding site" evidence="10">
    <location>
        <position position="179"/>
    </location>
    <ligand>
        <name>substrate</name>
    </ligand>
</feature>
<keyword evidence="6" id="KW-0119">Carbohydrate metabolism</keyword>
<evidence type="ECO:0000256" key="11">
    <source>
        <dbReference type="PROSITE-ProRule" id="PRU10055"/>
    </source>
</evidence>
<dbReference type="InterPro" id="IPR017736">
    <property type="entry name" value="Glyco_hydro_1_beta-glucosidase"/>
</dbReference>
<dbReference type="PROSITE" id="PS00653">
    <property type="entry name" value="GLYCOSYL_HYDROL_F1_2"/>
    <property type="match status" value="1"/>
</dbReference>
<dbReference type="InterPro" id="IPR033132">
    <property type="entry name" value="GH_1_N_CS"/>
</dbReference>
<dbReference type="GO" id="GO:0008422">
    <property type="term" value="F:beta-glucosidase activity"/>
    <property type="evidence" value="ECO:0007669"/>
    <property type="project" value="UniProtKB-EC"/>
</dbReference>
<keyword evidence="4 12" id="KW-0378">Hydrolase</keyword>